<name>A0A7D8YSZ2_VANHU</name>
<evidence type="ECO:0000256" key="10">
    <source>
        <dbReference type="ARBA" id="ARBA00034078"/>
    </source>
</evidence>
<proteinExistence type="inferred from homology"/>
<dbReference type="GO" id="GO:0046872">
    <property type="term" value="F:metal ion binding"/>
    <property type="evidence" value="ECO:0007669"/>
    <property type="project" value="UniProtKB-KW"/>
</dbReference>
<dbReference type="InterPro" id="IPR000581">
    <property type="entry name" value="ILV_EDD_N"/>
</dbReference>
<dbReference type="Pfam" id="PF00920">
    <property type="entry name" value="ILVD_EDD_N"/>
    <property type="match status" value="1"/>
</dbReference>
<evidence type="ECO:0000256" key="2">
    <source>
        <dbReference type="ARBA" id="ARBA00022723"/>
    </source>
</evidence>
<evidence type="ECO:0000256" key="6">
    <source>
        <dbReference type="ARBA" id="ARBA00029304"/>
    </source>
</evidence>
<keyword evidence="3" id="KW-0408">Iron</keyword>
<dbReference type="InterPro" id="IPR042096">
    <property type="entry name" value="Dihydro-acid_dehy_C"/>
</dbReference>
<feature type="domain" description="Dihydroxy-acid/6-phosphogluconate dehydratase N-terminal" evidence="12">
    <location>
        <begin position="55"/>
        <end position="361"/>
    </location>
</feature>
<keyword evidence="2" id="KW-0479">Metal-binding</keyword>
<evidence type="ECO:0000256" key="3">
    <source>
        <dbReference type="ARBA" id="ARBA00023004"/>
    </source>
</evidence>
<dbReference type="InterPro" id="IPR020558">
    <property type="entry name" value="DiOHA_6PGluconate_deHydtase_CS"/>
</dbReference>
<evidence type="ECO:0000256" key="8">
    <source>
        <dbReference type="ARBA" id="ARBA00029437"/>
    </source>
</evidence>
<reference evidence="14 15" key="1">
    <citation type="journal article" date="2019" name="PLoS Genet.">
        <title>Convergent evolution of linked mating-type loci in basidiomycete fungi.</title>
        <authorList>
            <person name="Sun S."/>
            <person name="Coelho M.A."/>
            <person name="Heitman J."/>
            <person name="Nowrousian M."/>
        </authorList>
    </citation>
    <scope>NUCLEOTIDE SEQUENCE [LARGE SCALE GENOMIC DNA]</scope>
    <source>
        <strain evidence="14 15">CBS 4282</strain>
    </source>
</reference>
<keyword evidence="5" id="KW-0456">Lyase</keyword>
<dbReference type="GO" id="GO:0009082">
    <property type="term" value="P:branched-chain amino acid biosynthetic process"/>
    <property type="evidence" value="ECO:0007669"/>
    <property type="project" value="UniProtKB-ARBA"/>
</dbReference>
<dbReference type="AlphaFoldDB" id="A0A7D8YSZ2"/>
<comment type="catalytic activity">
    <reaction evidence="11">
        <text>(2R,3R)-2,3-dihydroxy-3-methylpentanoate = (S)-3-methyl-2-oxopentanoate + H2O</text>
        <dbReference type="Rhea" id="RHEA:27694"/>
        <dbReference type="ChEBI" id="CHEBI:15377"/>
        <dbReference type="ChEBI" id="CHEBI:35146"/>
        <dbReference type="ChEBI" id="CHEBI:49258"/>
        <dbReference type="EC" id="4.2.1.9"/>
    </reaction>
    <physiologicalReaction direction="left-to-right" evidence="11">
        <dbReference type="Rhea" id="RHEA:27695"/>
    </physiologicalReaction>
</comment>
<comment type="catalytic activity">
    <reaction evidence="6">
        <text>(2R)-2,3-dihydroxy-3-methylbutanoate = 3-methyl-2-oxobutanoate + H2O</text>
        <dbReference type="Rhea" id="RHEA:24809"/>
        <dbReference type="ChEBI" id="CHEBI:11851"/>
        <dbReference type="ChEBI" id="CHEBI:15377"/>
        <dbReference type="ChEBI" id="CHEBI:49072"/>
        <dbReference type="EC" id="4.2.1.9"/>
    </reaction>
    <physiologicalReaction direction="left-to-right" evidence="6">
        <dbReference type="Rhea" id="RHEA:24810"/>
    </physiologicalReaction>
</comment>
<dbReference type="InterPro" id="IPR037237">
    <property type="entry name" value="IlvD/EDD_N"/>
</dbReference>
<dbReference type="Proteomes" id="UP000473826">
    <property type="component" value="Unassembled WGS sequence"/>
</dbReference>
<evidence type="ECO:0000256" key="4">
    <source>
        <dbReference type="ARBA" id="ARBA00023014"/>
    </source>
</evidence>
<organism evidence="14 15">
    <name type="scientific">Vanrija humicola</name>
    <name type="common">Yeast</name>
    <name type="synonym">Cryptococcus humicola</name>
    <dbReference type="NCBI Taxonomy" id="5417"/>
    <lineage>
        <taxon>Eukaryota</taxon>
        <taxon>Fungi</taxon>
        <taxon>Dikarya</taxon>
        <taxon>Basidiomycota</taxon>
        <taxon>Agaricomycotina</taxon>
        <taxon>Tremellomycetes</taxon>
        <taxon>Trichosporonales</taxon>
        <taxon>Trichosporonaceae</taxon>
        <taxon>Vanrija</taxon>
    </lineage>
</organism>
<dbReference type="PANTHER" id="PTHR43183">
    <property type="entry name" value="HYPOTHETICAL DIHYDROXYACID DEHYDRATASE (EUROFUNG)-RELATED"/>
    <property type="match status" value="1"/>
</dbReference>
<dbReference type="NCBIfam" id="NF004784">
    <property type="entry name" value="PRK06131.1"/>
    <property type="match status" value="1"/>
</dbReference>
<comment type="caution">
    <text evidence="14">The sequence shown here is derived from an EMBL/GenBank/DDBJ whole genome shotgun (WGS) entry which is preliminary data.</text>
</comment>
<evidence type="ECO:0000256" key="9">
    <source>
        <dbReference type="ARBA" id="ARBA00029490"/>
    </source>
</evidence>
<evidence type="ECO:0000256" key="11">
    <source>
        <dbReference type="ARBA" id="ARBA00052865"/>
    </source>
</evidence>
<keyword evidence="4" id="KW-0411">Iron-sulfur</keyword>
<comment type="cofactor">
    <cofactor evidence="10">
        <name>[2Fe-2S] cluster</name>
        <dbReference type="ChEBI" id="CHEBI:190135"/>
    </cofactor>
</comment>
<dbReference type="InterPro" id="IPR052352">
    <property type="entry name" value="Sugar_Degrad_Dehydratases"/>
</dbReference>
<dbReference type="FunFam" id="3.50.30.80:FF:000001">
    <property type="entry name" value="Dihydroxy-acid dehydratase"/>
    <property type="match status" value="1"/>
</dbReference>
<dbReference type="EMBL" id="QKWK01000014">
    <property type="protein sequence ID" value="TXT04781.1"/>
    <property type="molecule type" value="Genomic_DNA"/>
</dbReference>
<dbReference type="OrthoDB" id="3851628at2759"/>
<evidence type="ECO:0000256" key="1">
    <source>
        <dbReference type="ARBA" id="ARBA00006486"/>
    </source>
</evidence>
<dbReference type="EC" id="4.2.1.9" evidence="9"/>
<dbReference type="SUPFAM" id="SSF52016">
    <property type="entry name" value="LeuD/IlvD-like"/>
    <property type="match status" value="1"/>
</dbReference>
<dbReference type="PROSITE" id="PS00886">
    <property type="entry name" value="ILVD_EDD_1"/>
    <property type="match status" value="1"/>
</dbReference>
<evidence type="ECO:0000313" key="14">
    <source>
        <dbReference type="EMBL" id="TXT04781.1"/>
    </source>
</evidence>
<dbReference type="PANTHER" id="PTHR43183:SF1">
    <property type="entry name" value="HYPOTHETICAL DIHYDROXY-ACID DEHYDRATASE (EUROFUNG)-RELATED"/>
    <property type="match status" value="1"/>
</dbReference>
<evidence type="ECO:0000259" key="13">
    <source>
        <dbReference type="Pfam" id="PF24877"/>
    </source>
</evidence>
<dbReference type="Gene3D" id="3.50.30.80">
    <property type="entry name" value="IlvD/EDD C-terminal domain-like"/>
    <property type="match status" value="1"/>
</dbReference>
<keyword evidence="15" id="KW-1185">Reference proteome</keyword>
<dbReference type="InterPro" id="IPR056740">
    <property type="entry name" value="ILV_EDD_C"/>
</dbReference>
<comment type="pathway">
    <text evidence="7">Amino-acid biosynthesis; L-valine biosynthesis; L-valine from pyruvate: step 3/4.</text>
</comment>
<dbReference type="Pfam" id="PF24877">
    <property type="entry name" value="ILV_EDD_C"/>
    <property type="match status" value="1"/>
</dbReference>
<sequence>MSQDDAATGLRAGKALHSARTHPGLTNYGDNDFALFLRKAFIKGAGYSDDALDRKIIGIVDTGSGYNPCHANMPQLIDAVKRGVMLQGALPVTFPTISLHESFAYPTSMFLRNLMSMDTEEMIRAAPMDAVVLIGGCDKTVPAQLMGAISANIPAIQLVVGPMVTGSHRGVRVGACTDCRGYWAKYRAGEIDIEEIAQVGNELVPSAGTCGVMGTASTMAIISEALGIAPLGSACPPANGGQRLRVAELTGKLATAGLQAPSEVLTRKSFENAITVLQAIGGSTNAVVHLLAIAGRVEGLNLTLDDFDRIGRNVPLLVDLKPSGSNYMGDFYRAGGVPTLLRELGDLLHLDAMTITGQTLGAALDVYPASFPQDIVRPRSNPLAPSASLVVLRGNLAPLGAVLKQSAMSPALKTHRGRAVVFKDADDLMARVDDPDLDVSPDSVLVLQNIGPVGHPGMPEAGYIPIPKKIARTGVKDMVRISDGRMSGTASGAVVLHVAPEAAVGGPLAVVANGDWIELDVDARRIELVLDNGELEARLQKWNDDKARRKPRPARGYAQLYHDKVVQADQGADFDFLRAAGADNAA</sequence>
<evidence type="ECO:0000313" key="15">
    <source>
        <dbReference type="Proteomes" id="UP000473826"/>
    </source>
</evidence>
<feature type="domain" description="Dihydroxy-acid/6-phosphogluconate dehydratase C-terminal" evidence="13">
    <location>
        <begin position="374"/>
        <end position="572"/>
    </location>
</feature>
<comment type="similarity">
    <text evidence="1">Belongs to the IlvD/Edd family.</text>
</comment>
<evidence type="ECO:0000256" key="7">
    <source>
        <dbReference type="ARBA" id="ARBA00029436"/>
    </source>
</evidence>
<dbReference type="SUPFAM" id="SSF143975">
    <property type="entry name" value="IlvD/EDD N-terminal domain-like"/>
    <property type="match status" value="1"/>
</dbReference>
<evidence type="ECO:0000256" key="5">
    <source>
        <dbReference type="ARBA" id="ARBA00023239"/>
    </source>
</evidence>
<accession>A0A7D8YSZ2</accession>
<dbReference type="GO" id="GO:0004160">
    <property type="term" value="F:dihydroxy-acid dehydratase activity"/>
    <property type="evidence" value="ECO:0007669"/>
    <property type="project" value="UniProtKB-EC"/>
</dbReference>
<protein>
    <recommendedName>
        <fullName evidence="9">dihydroxy-acid dehydratase</fullName>
        <ecNumber evidence="9">4.2.1.9</ecNumber>
    </recommendedName>
</protein>
<dbReference type="GO" id="GO:0051536">
    <property type="term" value="F:iron-sulfur cluster binding"/>
    <property type="evidence" value="ECO:0007669"/>
    <property type="project" value="UniProtKB-KW"/>
</dbReference>
<comment type="pathway">
    <text evidence="8">Amino-acid biosynthesis; L-isoleucine biosynthesis; L-isoleucine from 2-oxobutanoate: step 3/4.</text>
</comment>
<evidence type="ECO:0000259" key="12">
    <source>
        <dbReference type="Pfam" id="PF00920"/>
    </source>
</evidence>
<gene>
    <name evidence="14" type="ORF">VHUM_04049</name>
</gene>